<dbReference type="EMBL" id="JAUSWG010000002">
    <property type="protein sequence ID" value="MDQ0555445.1"/>
    <property type="molecule type" value="Genomic_DNA"/>
</dbReference>
<dbReference type="PANTHER" id="PTHR35788">
    <property type="entry name" value="EXPORTED PROTEIN-RELATED"/>
    <property type="match status" value="1"/>
</dbReference>
<gene>
    <name evidence="1" type="ORF">QOZ92_000558</name>
</gene>
<comment type="caution">
    <text evidence="1">The sequence shown here is derived from an EMBL/GenBank/DDBJ whole genome shotgun (WGS) entry which is preliminary data.</text>
</comment>
<evidence type="ECO:0000313" key="1">
    <source>
        <dbReference type="EMBL" id="MDQ0555445.1"/>
    </source>
</evidence>
<name>A0ABU0MX11_9FIRM</name>
<dbReference type="NCBIfam" id="NF033128">
    <property type="entry name" value="vanW-gen"/>
    <property type="match status" value="1"/>
</dbReference>
<dbReference type="InterPro" id="IPR052913">
    <property type="entry name" value="Glycopeptide_resist_protein"/>
</dbReference>
<dbReference type="Pfam" id="PF04294">
    <property type="entry name" value="VanW"/>
    <property type="match status" value="1"/>
</dbReference>
<proteinExistence type="predicted"/>
<reference evidence="1 2" key="1">
    <citation type="submission" date="2023-07" db="EMBL/GenBank/DDBJ databases">
        <title>Genomic Encyclopedia of Type Strains, Phase IV (KMG-IV): sequencing the most valuable type-strain genomes for metagenomic binning, comparative biology and taxonomic classification.</title>
        <authorList>
            <person name="Goeker M."/>
        </authorList>
    </citation>
    <scope>NUCLEOTIDE SEQUENCE [LARGE SCALE GENOMIC DNA]</scope>
    <source>
        <strain evidence="1 2">DSM 15049</strain>
    </source>
</reference>
<organism evidence="1 2">
    <name type="scientific">Paraclostridium ghonii</name>
    <dbReference type="NCBI Taxonomy" id="29358"/>
    <lineage>
        <taxon>Bacteria</taxon>
        <taxon>Bacillati</taxon>
        <taxon>Bacillota</taxon>
        <taxon>Clostridia</taxon>
        <taxon>Peptostreptococcales</taxon>
        <taxon>Peptostreptococcaceae</taxon>
        <taxon>Paraclostridium</taxon>
    </lineage>
</organism>
<evidence type="ECO:0000313" key="2">
    <source>
        <dbReference type="Proteomes" id="UP001232584"/>
    </source>
</evidence>
<dbReference type="PANTHER" id="PTHR35788:SF1">
    <property type="entry name" value="EXPORTED PROTEIN"/>
    <property type="match status" value="1"/>
</dbReference>
<dbReference type="InterPro" id="IPR007391">
    <property type="entry name" value="Vancomycin_resist_VanW"/>
</dbReference>
<dbReference type="Proteomes" id="UP001232584">
    <property type="component" value="Unassembled WGS sequence"/>
</dbReference>
<accession>A0ABU0MX11</accession>
<dbReference type="RefSeq" id="WP_307502652.1">
    <property type="nucleotide sequence ID" value="NZ_BAAACE010000029.1"/>
</dbReference>
<keyword evidence="2" id="KW-1185">Reference proteome</keyword>
<protein>
    <submittedName>
        <fullName evidence="1">Vancomycin resistance protein VanW</fullName>
    </submittedName>
</protein>
<sequence>MAKKRITEIFPFLLPLRKKQRKICFYLKMKIDKNQYAKHIEEKLLPHKIYETKSKMINENSGFDIVYQENKIYNLKLASKKISGVVIRPNETFSLWKLIQHADKNIPYKDGLILVNGNIVALYGGGLCQLSNLIFEVFLHSPLTIIERHGHTVSTFPSSPEAVKGIDATIAEGWKDLKIKNNTDKDFQIEISFDNEYIYGKLLCNQNHYSKYEIFNEDVVYYKKGDKIMQKSSVNRKEINMKTKGVKQYHLYNDICEIGYELPKDIKLKQ</sequence>